<protein>
    <submittedName>
        <fullName evidence="1">Cro protein</fullName>
    </submittedName>
</protein>
<accession>Q37947</accession>
<proteinExistence type="predicted"/>
<dbReference type="EMBL" id="X94331">
    <property type="protein sequence ID" value="CAA64000.1"/>
    <property type="molecule type" value="Genomic_DNA"/>
</dbReference>
<reference evidence="1" key="1">
    <citation type="journal article" date="1997" name="Gene">
        <title>Sequence comparison of the genes for immunity, DNA replication, and cell lysis of the P22-related Salmonella phages ES18 and L.</title>
        <authorList>
            <person name="Schicklmaier P."/>
            <person name="Schmieger H."/>
        </authorList>
    </citation>
    <scope>NUCLEOTIDE SEQUENCE</scope>
</reference>
<organism evidence="1">
    <name type="scientific">Enterobacteria phage L</name>
    <dbReference type="NCBI Taxonomy" id="45441"/>
    <lineage>
        <taxon>Viruses</taxon>
        <taxon>Duplodnaviria</taxon>
        <taxon>Heunggongvirae</taxon>
        <taxon>Uroviricota</taxon>
        <taxon>Caudoviricetes</taxon>
        <taxon>Lederbergvirus</taxon>
    </lineage>
</organism>
<gene>
    <name evidence="1" type="primary">cro</name>
</gene>
<name>Q37947_9CAUD</name>
<sequence length="65" mass="7385">MSNLRKIRETMKVSQAVLVKRLGVLREQLVITNQGDASGFENVPPARRGAQQFWRECSARRCVPT</sequence>
<evidence type="ECO:0000313" key="1">
    <source>
        <dbReference type="EMBL" id="CAA64000.1"/>
    </source>
</evidence>